<keyword evidence="1" id="KW-0853">WD repeat</keyword>
<evidence type="ECO:0000256" key="1">
    <source>
        <dbReference type="PROSITE-ProRule" id="PRU00221"/>
    </source>
</evidence>
<organism evidence="4 5">
    <name type="scientific">Corynebacterium suedekumii</name>
    <dbReference type="NCBI Taxonomy" id="3049801"/>
    <lineage>
        <taxon>Bacteria</taxon>
        <taxon>Bacillati</taxon>
        <taxon>Actinomycetota</taxon>
        <taxon>Actinomycetes</taxon>
        <taxon>Mycobacteriales</taxon>
        <taxon>Corynebacteriaceae</taxon>
        <taxon>Corynebacterium</taxon>
    </lineage>
</organism>
<dbReference type="InterPro" id="IPR013656">
    <property type="entry name" value="PAS_4"/>
</dbReference>
<protein>
    <submittedName>
        <fullName evidence="4">PAS domain S-box protein</fullName>
    </submittedName>
</protein>
<dbReference type="EMBL" id="CP126970">
    <property type="protein sequence ID" value="WIM71097.1"/>
    <property type="molecule type" value="Genomic_DNA"/>
</dbReference>
<dbReference type="Gene3D" id="3.30.450.20">
    <property type="entry name" value="PAS domain"/>
    <property type="match status" value="1"/>
</dbReference>
<evidence type="ECO:0000259" key="3">
    <source>
        <dbReference type="PROSITE" id="PS50113"/>
    </source>
</evidence>
<dbReference type="InterPro" id="IPR000700">
    <property type="entry name" value="PAS-assoc_C"/>
</dbReference>
<evidence type="ECO:0000259" key="2">
    <source>
        <dbReference type="PROSITE" id="PS50112"/>
    </source>
</evidence>
<dbReference type="PROSITE" id="PS50082">
    <property type="entry name" value="WD_REPEATS_2"/>
    <property type="match status" value="1"/>
</dbReference>
<dbReference type="SMART" id="SM00091">
    <property type="entry name" value="PAS"/>
    <property type="match status" value="1"/>
</dbReference>
<dbReference type="RefSeq" id="WP_284875672.1">
    <property type="nucleotide sequence ID" value="NZ_CP126970.1"/>
</dbReference>
<dbReference type="InterPro" id="IPR035965">
    <property type="entry name" value="PAS-like_dom_sf"/>
</dbReference>
<proteinExistence type="predicted"/>
<dbReference type="InterPro" id="IPR000014">
    <property type="entry name" value="PAS"/>
</dbReference>
<dbReference type="SUPFAM" id="SSF55785">
    <property type="entry name" value="PYP-like sensor domain (PAS domain)"/>
    <property type="match status" value="1"/>
</dbReference>
<feature type="repeat" description="WD" evidence="1">
    <location>
        <begin position="1"/>
        <end position="33"/>
    </location>
</feature>
<feature type="domain" description="PAC" evidence="3">
    <location>
        <begin position="82"/>
        <end position="134"/>
    </location>
</feature>
<gene>
    <name evidence="4" type="ORF">QP029_04635</name>
</gene>
<evidence type="ECO:0000313" key="5">
    <source>
        <dbReference type="Proteomes" id="UP001238805"/>
    </source>
</evidence>
<name>A0ABY8VP15_9CORY</name>
<accession>A0ABY8VP15</accession>
<keyword evidence="5" id="KW-1185">Reference proteome</keyword>
<dbReference type="NCBIfam" id="TIGR00229">
    <property type="entry name" value="sensory_box"/>
    <property type="match status" value="1"/>
</dbReference>
<reference evidence="4 5" key="1">
    <citation type="submission" date="2023-05" db="EMBL/GenBank/DDBJ databases">
        <title>Corynebacterium suedekumii sp. nov. and Corynebacterium breve sp. nov. isolated from raw cow's milk.</title>
        <authorList>
            <person name="Baer M.K."/>
            <person name="Mehl L."/>
            <person name="Hellmuth R."/>
            <person name="Marke G."/>
            <person name="Lipski A."/>
        </authorList>
    </citation>
    <scope>NUCLEOTIDE SEQUENCE [LARGE SCALE GENOMIC DNA]</scope>
    <source>
        <strain evidence="4 5">LM112</strain>
    </source>
</reference>
<dbReference type="Proteomes" id="UP001238805">
    <property type="component" value="Chromosome"/>
</dbReference>
<feature type="domain" description="PAS" evidence="2">
    <location>
        <begin position="5"/>
        <end position="58"/>
    </location>
</feature>
<evidence type="ECO:0000313" key="4">
    <source>
        <dbReference type="EMBL" id="WIM71097.1"/>
    </source>
</evidence>
<dbReference type="CDD" id="cd00130">
    <property type="entry name" value="PAS"/>
    <property type="match status" value="1"/>
</dbReference>
<dbReference type="PROSITE" id="PS50112">
    <property type="entry name" value="PAS"/>
    <property type="match status" value="1"/>
</dbReference>
<dbReference type="InterPro" id="IPR001680">
    <property type="entry name" value="WD40_rpt"/>
</dbReference>
<dbReference type="PROSITE" id="PS50113">
    <property type="entry name" value="PAC"/>
    <property type="match status" value="1"/>
</dbReference>
<sequence length="148" mass="16535">MNGHQDSTAERIVADALDAIIYAGHDGTIRLWNHGAELMFGQSAQEAQGKSLDIIIPEKHRPAHWRGWERVMASGETRYGSDPLSVPGVRKDGSTLSLDFTIIMLKDAGGEAEGVAAILRDVSQRWQETRELRRQIRDLTQDRDADTR</sequence>
<dbReference type="Pfam" id="PF08448">
    <property type="entry name" value="PAS_4"/>
    <property type="match status" value="1"/>
</dbReference>